<dbReference type="EMBL" id="BABT02000139">
    <property type="protein sequence ID" value="GAA97776.1"/>
    <property type="molecule type" value="Genomic_DNA"/>
</dbReference>
<organism evidence="8 9">
    <name type="scientific">Mixia osmundae (strain CBS 9802 / IAM 14324 / JCM 22182 / KY 12970)</name>
    <dbReference type="NCBI Taxonomy" id="764103"/>
    <lineage>
        <taxon>Eukaryota</taxon>
        <taxon>Fungi</taxon>
        <taxon>Dikarya</taxon>
        <taxon>Basidiomycota</taxon>
        <taxon>Pucciniomycotina</taxon>
        <taxon>Mixiomycetes</taxon>
        <taxon>Mixiales</taxon>
        <taxon>Mixiaceae</taxon>
        <taxon>Mixia</taxon>
    </lineage>
</organism>
<dbReference type="eggNOG" id="KOG2147">
    <property type="taxonomic scope" value="Eukaryota"/>
</dbReference>
<evidence type="ECO:0000256" key="6">
    <source>
        <dbReference type="ARBA" id="ARBA00024695"/>
    </source>
</evidence>
<dbReference type="RefSeq" id="XP_014570503.1">
    <property type="nucleotide sequence ID" value="XM_014715017.1"/>
</dbReference>
<feature type="compositionally biased region" description="Basic and acidic residues" evidence="7">
    <location>
        <begin position="112"/>
        <end position="129"/>
    </location>
</feature>
<dbReference type="STRING" id="764103.G7E4L6"/>
<feature type="region of interest" description="Disordered" evidence="7">
    <location>
        <begin position="233"/>
        <end position="450"/>
    </location>
</feature>
<proteinExistence type="inferred from homology"/>
<feature type="compositionally biased region" description="Basic residues" evidence="7">
    <location>
        <begin position="929"/>
        <end position="939"/>
    </location>
</feature>
<accession>G7E4L6</accession>
<protein>
    <recommendedName>
        <fullName evidence="10">Nop14-like protein</fullName>
    </recommendedName>
</protein>
<feature type="compositionally biased region" description="Basic and acidic residues" evidence="7">
    <location>
        <begin position="915"/>
        <end position="928"/>
    </location>
</feature>
<keyword evidence="9" id="KW-1185">Reference proteome</keyword>
<feature type="compositionally biased region" description="Low complexity" evidence="7">
    <location>
        <begin position="832"/>
        <end position="841"/>
    </location>
</feature>
<evidence type="ECO:0000256" key="7">
    <source>
        <dbReference type="SAM" id="MobiDB-lite"/>
    </source>
</evidence>
<evidence type="ECO:0000256" key="4">
    <source>
        <dbReference type="ARBA" id="ARBA00022552"/>
    </source>
</evidence>
<comment type="similarity">
    <text evidence="2">Belongs to the NOP14 family.</text>
</comment>
<dbReference type="PANTHER" id="PTHR23183">
    <property type="entry name" value="NOP14"/>
    <property type="match status" value="1"/>
</dbReference>
<comment type="caution">
    <text evidence="8">The sequence shown here is derived from an EMBL/GenBank/DDBJ whole genome shotgun (WGS) entry which is preliminary data.</text>
</comment>
<comment type="subcellular location">
    <subcellularLocation>
        <location evidence="1">Nucleus</location>
        <location evidence="1">Nucleolus</location>
    </subcellularLocation>
</comment>
<reference evidence="8 9" key="2">
    <citation type="journal article" date="2012" name="Open Biol.">
        <title>Characteristics of nucleosomes and linker DNA regions on the genome of the basidiomycete Mixia osmundae revealed by mono- and dinucleosome mapping.</title>
        <authorList>
            <person name="Nishida H."/>
            <person name="Kondo S."/>
            <person name="Matsumoto T."/>
            <person name="Suzuki Y."/>
            <person name="Yoshikawa H."/>
            <person name="Taylor T.D."/>
            <person name="Sugiyama J."/>
        </authorList>
    </citation>
    <scope>NUCLEOTIDE SEQUENCE [LARGE SCALE GENOMIC DNA]</scope>
    <source>
        <strain evidence="9">CBS 9802 / IAM 14324 / JCM 22182 / KY 12970</strain>
    </source>
</reference>
<dbReference type="FunCoup" id="G7E4L6">
    <property type="interactions" value="609"/>
</dbReference>
<reference evidence="8 9" key="1">
    <citation type="journal article" date="2011" name="J. Gen. Appl. Microbiol.">
        <title>Draft genome sequencing of the enigmatic basidiomycete Mixia osmundae.</title>
        <authorList>
            <person name="Nishida H."/>
            <person name="Nagatsuka Y."/>
            <person name="Sugiyama J."/>
        </authorList>
    </citation>
    <scope>NUCLEOTIDE SEQUENCE [LARGE SCALE GENOMIC DNA]</scope>
    <source>
        <strain evidence="9">CBS 9802 / IAM 14324 / JCM 22182 / KY 12970</strain>
    </source>
</reference>
<feature type="region of interest" description="Disordered" evidence="7">
    <location>
        <begin position="832"/>
        <end position="851"/>
    </location>
</feature>
<gene>
    <name evidence="8" type="primary">Mo04455</name>
    <name evidence="8" type="ORF">E5Q_04455</name>
</gene>
<dbReference type="HOGENOM" id="CLU_008874_0_0_1"/>
<dbReference type="Proteomes" id="UP000009131">
    <property type="component" value="Unassembled WGS sequence"/>
</dbReference>
<feature type="region of interest" description="Disordered" evidence="7">
    <location>
        <begin position="1"/>
        <end position="45"/>
    </location>
</feature>
<feature type="compositionally biased region" description="Acidic residues" evidence="7">
    <location>
        <begin position="252"/>
        <end position="272"/>
    </location>
</feature>
<evidence type="ECO:0000256" key="5">
    <source>
        <dbReference type="ARBA" id="ARBA00023242"/>
    </source>
</evidence>
<keyword evidence="4" id="KW-0698">rRNA processing</keyword>
<evidence type="ECO:0000313" key="9">
    <source>
        <dbReference type="Proteomes" id="UP000009131"/>
    </source>
</evidence>
<evidence type="ECO:0008006" key="10">
    <source>
        <dbReference type="Google" id="ProtNLM"/>
    </source>
</evidence>
<feature type="region of interest" description="Disordered" evidence="7">
    <location>
        <begin position="135"/>
        <end position="219"/>
    </location>
</feature>
<evidence type="ECO:0000313" key="8">
    <source>
        <dbReference type="EMBL" id="GAA97776.1"/>
    </source>
</evidence>
<dbReference type="OrthoDB" id="441771at2759"/>
<evidence type="ECO:0000256" key="3">
    <source>
        <dbReference type="ARBA" id="ARBA00022517"/>
    </source>
</evidence>
<dbReference type="PANTHER" id="PTHR23183:SF0">
    <property type="entry name" value="NUCLEOLAR PROTEIN 14"/>
    <property type="match status" value="1"/>
</dbReference>
<feature type="compositionally biased region" description="Polar residues" evidence="7">
    <location>
        <begin position="304"/>
        <end position="314"/>
    </location>
</feature>
<dbReference type="GO" id="GO:0032040">
    <property type="term" value="C:small-subunit processome"/>
    <property type="evidence" value="ECO:0007669"/>
    <property type="project" value="InterPro"/>
</dbReference>
<feature type="compositionally biased region" description="Basic and acidic residues" evidence="7">
    <location>
        <begin position="135"/>
        <end position="145"/>
    </location>
</feature>
<feature type="compositionally biased region" description="Polar residues" evidence="7">
    <location>
        <begin position="16"/>
        <end position="26"/>
    </location>
</feature>
<dbReference type="GO" id="GO:0030490">
    <property type="term" value="P:maturation of SSU-rRNA"/>
    <property type="evidence" value="ECO:0007669"/>
    <property type="project" value="TreeGrafter"/>
</dbReference>
<sequence>MGGSQLAQLKAALRQSGLQRNNSTGSNKKRKTSSAAESKRTDLEYRNRKLAEIGSELNQFDVKVTKQKHEVLGRKIKGALGRPAVSRQVGIENRKKTLLPELQSRGRAGTVIDRRFGEDNPHLTPEEKAMERFKLESQRRAERSGRGSGFNIEEEDDSLTHYGQSLSTAFADEQGLPPAGEEDQDRRKTKAEVMQEVIAKSKMYKSERQAAKEDDDDARIELDGQLDDLRGLLGLTKRAPPDSAAEATLPDGSDEDEDESDTASSVAEDEIEGSQLKSSSDTIDELKRLLNLDASDEDERPLIKNTTGTSSNAVPISKKRKHGDDEDEYDRYVRELAFEKRAKPSNRLKTEEEKALEAKEALEKAEAARLRRMQGLPDIDQQSGGASTKRAPQADDLSDDDDFGLGHGLASAHAAIDEGETAHPITGKDAFDPESASDDDSASRQDEGLSIDGLLSDDEFAREEGPEAALVATKSPSERILQVSSSDAQRVPFSFELPASHDELMEIIEDPSAEEIDLVASRARTLYHPSLNKDNPLRLQVFLGVLIDHVLYSAAREPPDYASIDILTPHIAALCKAYAQTGASFFISKLALMQKNLVRGLQTGPLVLSAKTWPGSAELTLLRLIAAIWSTSDLSHPVGAPALLYICQVLSQCRVRSIKDLAMGLALSCTALQYESFSKRVIPEVVNFLLYALAILSPAAYSQLSVPGSFPALDIDSLNVKALAVPSTGLPERLSDGLDASRLLQSSCKFTVRDQTDLLASVSSVIVSCMLQCVDNPAFVELFGSAQALLEQAAAELPSGALKTRVEESSSAVGRMLKHAAADRRPLRLQSHKPIPIPSHIPKFEEGGGGTRAFDPDSARAAESKFKALYKKERKGAIRELRKDNRFIAGEKAKIKASKDDAYRSKIAKITAGLQDERAEEKAFERTKKREKRRDKARQ</sequence>
<evidence type="ECO:0000256" key="2">
    <source>
        <dbReference type="ARBA" id="ARBA00007466"/>
    </source>
</evidence>
<feature type="region of interest" description="Disordered" evidence="7">
    <location>
        <begin position="110"/>
        <end position="129"/>
    </location>
</feature>
<dbReference type="Pfam" id="PF04147">
    <property type="entry name" value="Nop14"/>
    <property type="match status" value="1"/>
</dbReference>
<feature type="compositionally biased region" description="Basic and acidic residues" evidence="7">
    <location>
        <begin position="184"/>
        <end position="193"/>
    </location>
</feature>
<comment type="function">
    <text evidence="6">Involved in nucleolar processing of pre-18S ribosomal RNA. Has a role in the nuclear export of 40S pre-ribosomal subunit to the cytoplasm.</text>
</comment>
<feature type="compositionally biased region" description="Basic and acidic residues" evidence="7">
    <location>
        <begin position="330"/>
        <end position="369"/>
    </location>
</feature>
<evidence type="ECO:0000256" key="1">
    <source>
        <dbReference type="ARBA" id="ARBA00004604"/>
    </source>
</evidence>
<dbReference type="InParanoid" id="G7E4L6"/>
<feature type="region of interest" description="Disordered" evidence="7">
    <location>
        <begin position="914"/>
        <end position="939"/>
    </location>
</feature>
<dbReference type="GO" id="GO:0030692">
    <property type="term" value="C:Noc4p-Nop14p complex"/>
    <property type="evidence" value="ECO:0007669"/>
    <property type="project" value="TreeGrafter"/>
</dbReference>
<keyword evidence="3" id="KW-0690">Ribosome biogenesis</keyword>
<name>G7E4L6_MIXOS</name>
<dbReference type="InterPro" id="IPR007276">
    <property type="entry name" value="Nop14"/>
</dbReference>
<dbReference type="OMA" id="KSCWPSL"/>
<dbReference type="AlphaFoldDB" id="G7E4L6"/>
<keyword evidence="5" id="KW-0539">Nucleus</keyword>